<accession>A0A699Z2K6</accession>
<gene>
    <name evidence="1" type="ORF">HaLaN_09633</name>
</gene>
<sequence>MVAFGTEPQVHVVPRIKFQASGYAIPAVDYIPPVDRDKYESVVAEAEAFIVRRFLSRMPADAQTTPIVHVIKSETDAQSIGHIICQKAEDVKATVVVMANHNRSAVADYSTQAA</sequence>
<reference evidence="1 2" key="1">
    <citation type="submission" date="2020-02" db="EMBL/GenBank/DDBJ databases">
        <title>Draft genome sequence of Haematococcus lacustris strain NIES-144.</title>
        <authorList>
            <person name="Morimoto D."/>
            <person name="Nakagawa S."/>
            <person name="Yoshida T."/>
            <person name="Sawayama S."/>
        </authorList>
    </citation>
    <scope>NUCLEOTIDE SEQUENCE [LARGE SCALE GENOMIC DNA]</scope>
    <source>
        <strain evidence="1 2">NIES-144</strain>
    </source>
</reference>
<dbReference type="AlphaFoldDB" id="A0A699Z2K6"/>
<organism evidence="1 2">
    <name type="scientific">Haematococcus lacustris</name>
    <name type="common">Green alga</name>
    <name type="synonym">Haematococcus pluvialis</name>
    <dbReference type="NCBI Taxonomy" id="44745"/>
    <lineage>
        <taxon>Eukaryota</taxon>
        <taxon>Viridiplantae</taxon>
        <taxon>Chlorophyta</taxon>
        <taxon>core chlorophytes</taxon>
        <taxon>Chlorophyceae</taxon>
        <taxon>CS clade</taxon>
        <taxon>Chlamydomonadales</taxon>
        <taxon>Haematococcaceae</taxon>
        <taxon>Haematococcus</taxon>
    </lineage>
</organism>
<evidence type="ECO:0000313" key="1">
    <source>
        <dbReference type="EMBL" id="GFH13698.1"/>
    </source>
</evidence>
<dbReference type="Proteomes" id="UP000485058">
    <property type="component" value="Unassembled WGS sequence"/>
</dbReference>
<dbReference type="SUPFAM" id="SSF52402">
    <property type="entry name" value="Adenine nucleotide alpha hydrolases-like"/>
    <property type="match status" value="1"/>
</dbReference>
<name>A0A699Z2K6_HAELA</name>
<evidence type="ECO:0000313" key="2">
    <source>
        <dbReference type="Proteomes" id="UP000485058"/>
    </source>
</evidence>
<dbReference type="Gene3D" id="3.40.50.620">
    <property type="entry name" value="HUPs"/>
    <property type="match status" value="1"/>
</dbReference>
<dbReference type="InterPro" id="IPR014729">
    <property type="entry name" value="Rossmann-like_a/b/a_fold"/>
</dbReference>
<proteinExistence type="predicted"/>
<comment type="caution">
    <text evidence="1">The sequence shown here is derived from an EMBL/GenBank/DDBJ whole genome shotgun (WGS) entry which is preliminary data.</text>
</comment>
<dbReference type="EMBL" id="BLLF01000642">
    <property type="protein sequence ID" value="GFH13698.1"/>
    <property type="molecule type" value="Genomic_DNA"/>
</dbReference>
<protein>
    <submittedName>
        <fullName evidence="1">Usp domain-containing protein</fullName>
    </submittedName>
</protein>
<keyword evidence="2" id="KW-1185">Reference proteome</keyword>